<reference evidence="1" key="1">
    <citation type="submission" date="2021-03" db="EMBL/GenBank/DDBJ databases">
        <title>Bacillus suaedae sp. nov., isolated from Suaeda aralocaspica.</title>
        <authorList>
            <person name="Lei R.F.R."/>
        </authorList>
    </citation>
    <scope>NUCLEOTIDE SEQUENCE</scope>
    <source>
        <strain evidence="1">YZJH907-2</strain>
    </source>
</reference>
<evidence type="ECO:0000313" key="2">
    <source>
        <dbReference type="Proteomes" id="UP000678228"/>
    </source>
</evidence>
<dbReference type="Proteomes" id="UP000678228">
    <property type="component" value="Unassembled WGS sequence"/>
</dbReference>
<dbReference type="SUPFAM" id="SSF140500">
    <property type="entry name" value="BAS1536-like"/>
    <property type="match status" value="1"/>
</dbReference>
<sequence length="46" mass="5323">MMIKIEEKRSEMLSSAKKYGFTSEITVQCSQELDKLLNAVQMKLNK</sequence>
<dbReference type="InterPro" id="IPR018540">
    <property type="entry name" value="Spo0E-like"/>
</dbReference>
<dbReference type="EMBL" id="JAGKSQ010000002">
    <property type="protein sequence ID" value="MBP3950670.1"/>
    <property type="molecule type" value="Genomic_DNA"/>
</dbReference>
<dbReference type="GO" id="GO:0043937">
    <property type="term" value="P:regulation of sporulation"/>
    <property type="evidence" value="ECO:0007669"/>
    <property type="project" value="InterPro"/>
</dbReference>
<protein>
    <submittedName>
        <fullName evidence="1">Aspartyl-phosphate phosphatase Spo0E family protein</fullName>
    </submittedName>
</protein>
<organism evidence="1 2">
    <name type="scientific">Halalkalibacter suaedae</name>
    <dbReference type="NCBI Taxonomy" id="2822140"/>
    <lineage>
        <taxon>Bacteria</taxon>
        <taxon>Bacillati</taxon>
        <taxon>Bacillota</taxon>
        <taxon>Bacilli</taxon>
        <taxon>Bacillales</taxon>
        <taxon>Bacillaceae</taxon>
        <taxon>Halalkalibacter</taxon>
    </lineage>
</organism>
<dbReference type="InterPro" id="IPR053028">
    <property type="entry name" value="Spo0E-like_phosphatase"/>
</dbReference>
<keyword evidence="2" id="KW-1185">Reference proteome</keyword>
<dbReference type="PANTHER" id="PTHR41263:SF1">
    <property type="entry name" value="ASPARTYL-PHOSPHATE PHOSPHATASE YISI"/>
    <property type="match status" value="1"/>
</dbReference>
<gene>
    <name evidence="1" type="ORF">J7W16_05940</name>
</gene>
<dbReference type="Pfam" id="PF09388">
    <property type="entry name" value="SpoOE-like"/>
    <property type="match status" value="1"/>
</dbReference>
<dbReference type="PANTHER" id="PTHR41263">
    <property type="entry name" value="ASPARTYL-PHOSPHATE PHOSPHATASE YISI"/>
    <property type="match status" value="1"/>
</dbReference>
<proteinExistence type="predicted"/>
<name>A0A940WY72_9BACI</name>
<dbReference type="InterPro" id="IPR036638">
    <property type="entry name" value="HLH_DNA-bd_sf"/>
</dbReference>
<accession>A0A940WY72</accession>
<comment type="caution">
    <text evidence="1">The sequence shown here is derived from an EMBL/GenBank/DDBJ whole genome shotgun (WGS) entry which is preliminary data.</text>
</comment>
<dbReference type="GO" id="GO:0046983">
    <property type="term" value="F:protein dimerization activity"/>
    <property type="evidence" value="ECO:0007669"/>
    <property type="project" value="InterPro"/>
</dbReference>
<dbReference type="AlphaFoldDB" id="A0A940WY72"/>
<dbReference type="Gene3D" id="4.10.280.10">
    <property type="entry name" value="Helix-loop-helix DNA-binding domain"/>
    <property type="match status" value="1"/>
</dbReference>
<dbReference type="InterPro" id="IPR037208">
    <property type="entry name" value="Spo0E-like_sf"/>
</dbReference>
<evidence type="ECO:0000313" key="1">
    <source>
        <dbReference type="EMBL" id="MBP3950670.1"/>
    </source>
</evidence>